<evidence type="ECO:0000313" key="2">
    <source>
        <dbReference type="Proteomes" id="UP000308671"/>
    </source>
</evidence>
<evidence type="ECO:0000313" key="1">
    <source>
        <dbReference type="EMBL" id="THV54198.1"/>
    </source>
</evidence>
<reference evidence="1 2" key="1">
    <citation type="submission" date="2017-12" db="EMBL/GenBank/DDBJ databases">
        <title>Comparative genomics of Botrytis spp.</title>
        <authorList>
            <person name="Valero-Jimenez C.A."/>
            <person name="Tapia P."/>
            <person name="Veloso J."/>
            <person name="Silva-Moreno E."/>
            <person name="Staats M."/>
            <person name="Valdes J.H."/>
            <person name="Van Kan J.A.L."/>
        </authorList>
    </citation>
    <scope>NUCLEOTIDE SEQUENCE [LARGE SCALE GENOMIC DNA]</scope>
    <source>
        <strain evidence="1 2">MUCL435</strain>
    </source>
</reference>
<dbReference type="Proteomes" id="UP000308671">
    <property type="component" value="Unassembled WGS sequence"/>
</dbReference>
<proteinExistence type="predicted"/>
<dbReference type="AlphaFoldDB" id="A0A4S8R8A5"/>
<accession>A0A4S8R8A5</accession>
<keyword evidence="2" id="KW-1185">Reference proteome</keyword>
<sequence>MGKIQVETLQEGVLLPETILIDGASNSLQHDTFMHNGGYASVIDLTARVTKLANEVAHSLSLQANEKAPQNQVGIPIDESAHTANEFRKILRALVTSGLVAYAKASPLYITYSVASRAANSAWSRIIAGR</sequence>
<comment type="caution">
    <text evidence="1">The sequence shown here is derived from an EMBL/GenBank/DDBJ whole genome shotgun (WGS) entry which is preliminary data.</text>
</comment>
<gene>
    <name evidence="1" type="ORF">BGAL_0032g00260</name>
</gene>
<protein>
    <submittedName>
        <fullName evidence="1">Uncharacterized protein</fullName>
    </submittedName>
</protein>
<organism evidence="1 2">
    <name type="scientific">Botrytis galanthina</name>
    <dbReference type="NCBI Taxonomy" id="278940"/>
    <lineage>
        <taxon>Eukaryota</taxon>
        <taxon>Fungi</taxon>
        <taxon>Dikarya</taxon>
        <taxon>Ascomycota</taxon>
        <taxon>Pezizomycotina</taxon>
        <taxon>Leotiomycetes</taxon>
        <taxon>Helotiales</taxon>
        <taxon>Sclerotiniaceae</taxon>
        <taxon>Botrytis</taxon>
    </lineage>
</organism>
<name>A0A4S8R8A5_9HELO</name>
<dbReference type="OrthoDB" id="3460844at2759"/>
<dbReference type="EMBL" id="PQXL01000032">
    <property type="protein sequence ID" value="THV54198.1"/>
    <property type="molecule type" value="Genomic_DNA"/>
</dbReference>